<feature type="transmembrane region" description="Helical" evidence="6">
    <location>
        <begin position="449"/>
        <end position="471"/>
    </location>
</feature>
<evidence type="ECO:0000256" key="4">
    <source>
        <dbReference type="ARBA" id="ARBA00023136"/>
    </source>
</evidence>
<keyword evidence="9" id="KW-1185">Reference proteome</keyword>
<evidence type="ECO:0000256" key="3">
    <source>
        <dbReference type="ARBA" id="ARBA00022989"/>
    </source>
</evidence>
<feature type="transmembrane region" description="Helical" evidence="6">
    <location>
        <begin position="387"/>
        <end position="408"/>
    </location>
</feature>
<evidence type="ECO:0000256" key="2">
    <source>
        <dbReference type="ARBA" id="ARBA00022692"/>
    </source>
</evidence>
<dbReference type="Pfam" id="PF07690">
    <property type="entry name" value="MFS_1"/>
    <property type="match status" value="1"/>
</dbReference>
<feature type="transmembrane region" description="Helical" evidence="6">
    <location>
        <begin position="301"/>
        <end position="325"/>
    </location>
</feature>
<evidence type="ECO:0000313" key="8">
    <source>
        <dbReference type="EMBL" id="KAK5067203.1"/>
    </source>
</evidence>
<feature type="compositionally biased region" description="Polar residues" evidence="5">
    <location>
        <begin position="1"/>
        <end position="12"/>
    </location>
</feature>
<dbReference type="EMBL" id="JAVRRF010000002">
    <property type="protein sequence ID" value="KAK5067203.1"/>
    <property type="molecule type" value="Genomic_DNA"/>
</dbReference>
<dbReference type="InterPro" id="IPR020846">
    <property type="entry name" value="MFS_dom"/>
</dbReference>
<evidence type="ECO:0000313" key="9">
    <source>
        <dbReference type="Proteomes" id="UP001345691"/>
    </source>
</evidence>
<dbReference type="Gene3D" id="1.20.1250.20">
    <property type="entry name" value="MFS general substrate transporter like domains"/>
    <property type="match status" value="1"/>
</dbReference>
<name>A0ABR0JMK1_9EURO</name>
<keyword evidence="3 6" id="KW-1133">Transmembrane helix</keyword>
<evidence type="ECO:0000256" key="5">
    <source>
        <dbReference type="SAM" id="MobiDB-lite"/>
    </source>
</evidence>
<dbReference type="PANTHER" id="PTHR23502">
    <property type="entry name" value="MAJOR FACILITATOR SUPERFAMILY"/>
    <property type="match status" value="1"/>
</dbReference>
<sequence length="515" mass="57571">MTEQMPPTNSTFKADDSVNGETQKEFVEPVRPAYTHLDRDDIDRLSPEHREYLLARHGTLDLDPVPDMSDADPYNWPHWKKVVNLIIVAFHAMMATFTAASIQSAFENIAADLHCSLQRASYLTSLQIAILGGAPLFWKPLSDRYGRRPVFIVSLICSLVANIGCSESHSYGSMAASRAIVAFFISPAAAIGSAVVAETFFRQSRARYMGIWTVMVTIGVPISPFIFGFLAYRVDYRWIYRVLAITNAVQLIVYLFLGPETRYLRHGVRHEGSAFKQEYMQLRRIDPTPLRLRDFVQPLRYFARPCVVIPAVAYAMVFLFASVMLTVEVPQLFGPAFKFNAQQMGLQYISMIIGSLIGEQIGGFASDAWMNRRTKKIGTKPAPEWRLWLSYSGYILAIVGVIVFLVQLGEIGDNYNVTPLVGAAIASGGNQIVTTVLITYAVDCYREDAASVGVFITFVRQMWGFIGPFWFPQMFTNVGLYGSAGIITALLIVVSLIPTIILQWKGRDWRSSNTG</sequence>
<feature type="transmembrane region" description="Helical" evidence="6">
    <location>
        <begin position="238"/>
        <end position="257"/>
    </location>
</feature>
<feature type="region of interest" description="Disordered" evidence="5">
    <location>
        <begin position="1"/>
        <end position="22"/>
    </location>
</feature>
<proteinExistence type="predicted"/>
<dbReference type="PANTHER" id="PTHR23502:SF2">
    <property type="entry name" value="TRANSPORTER, PUTATIVE (AFU_ORTHOLOGUE AFUA_2G08910)-RELATED"/>
    <property type="match status" value="1"/>
</dbReference>
<feature type="transmembrane region" description="Helical" evidence="6">
    <location>
        <begin position="345"/>
        <end position="366"/>
    </location>
</feature>
<dbReference type="InterPro" id="IPR011701">
    <property type="entry name" value="MFS"/>
</dbReference>
<reference evidence="8 9" key="1">
    <citation type="submission" date="2023-08" db="EMBL/GenBank/DDBJ databases">
        <title>Black Yeasts Isolated from many extreme environments.</title>
        <authorList>
            <person name="Coleine C."/>
            <person name="Stajich J.E."/>
            <person name="Selbmann L."/>
        </authorList>
    </citation>
    <scope>NUCLEOTIDE SEQUENCE [LARGE SCALE GENOMIC DNA]</scope>
    <source>
        <strain evidence="8 9">CCFEE 6328</strain>
    </source>
</reference>
<feature type="transmembrane region" description="Helical" evidence="6">
    <location>
        <begin position="82"/>
        <end position="100"/>
    </location>
</feature>
<feature type="transmembrane region" description="Helical" evidence="6">
    <location>
        <begin position="209"/>
        <end position="232"/>
    </location>
</feature>
<feature type="transmembrane region" description="Helical" evidence="6">
    <location>
        <begin position="175"/>
        <end position="197"/>
    </location>
</feature>
<evidence type="ECO:0000256" key="6">
    <source>
        <dbReference type="SAM" id="Phobius"/>
    </source>
</evidence>
<dbReference type="InterPro" id="IPR036259">
    <property type="entry name" value="MFS_trans_sf"/>
</dbReference>
<feature type="transmembrane region" description="Helical" evidence="6">
    <location>
        <begin position="150"/>
        <end position="169"/>
    </location>
</feature>
<comment type="subcellular location">
    <subcellularLocation>
        <location evidence="1">Membrane</location>
        <topology evidence="1">Multi-pass membrane protein</topology>
    </subcellularLocation>
</comment>
<evidence type="ECO:0000259" key="7">
    <source>
        <dbReference type="PROSITE" id="PS50850"/>
    </source>
</evidence>
<keyword evidence="4 6" id="KW-0472">Membrane</keyword>
<dbReference type="PROSITE" id="PS50850">
    <property type="entry name" value="MFS"/>
    <property type="match status" value="1"/>
</dbReference>
<feature type="transmembrane region" description="Helical" evidence="6">
    <location>
        <begin position="120"/>
        <end position="138"/>
    </location>
</feature>
<feature type="domain" description="Major facilitator superfamily (MFS) profile" evidence="7">
    <location>
        <begin position="84"/>
        <end position="507"/>
    </location>
</feature>
<feature type="transmembrane region" description="Helical" evidence="6">
    <location>
        <begin position="420"/>
        <end position="442"/>
    </location>
</feature>
<comment type="caution">
    <text evidence="8">The sequence shown here is derived from an EMBL/GenBank/DDBJ whole genome shotgun (WGS) entry which is preliminary data.</text>
</comment>
<feature type="transmembrane region" description="Helical" evidence="6">
    <location>
        <begin position="483"/>
        <end position="502"/>
    </location>
</feature>
<gene>
    <name evidence="8" type="ORF">LTR69_001190</name>
</gene>
<evidence type="ECO:0000256" key="1">
    <source>
        <dbReference type="ARBA" id="ARBA00004141"/>
    </source>
</evidence>
<organism evidence="8 9">
    <name type="scientific">Exophiala sideris</name>
    <dbReference type="NCBI Taxonomy" id="1016849"/>
    <lineage>
        <taxon>Eukaryota</taxon>
        <taxon>Fungi</taxon>
        <taxon>Dikarya</taxon>
        <taxon>Ascomycota</taxon>
        <taxon>Pezizomycotina</taxon>
        <taxon>Eurotiomycetes</taxon>
        <taxon>Chaetothyriomycetidae</taxon>
        <taxon>Chaetothyriales</taxon>
        <taxon>Herpotrichiellaceae</taxon>
        <taxon>Exophiala</taxon>
    </lineage>
</organism>
<protein>
    <recommendedName>
        <fullName evidence="7">Major facilitator superfamily (MFS) profile domain-containing protein</fullName>
    </recommendedName>
</protein>
<accession>A0ABR0JMK1</accession>
<keyword evidence="2 6" id="KW-0812">Transmembrane</keyword>
<dbReference type="Proteomes" id="UP001345691">
    <property type="component" value="Unassembled WGS sequence"/>
</dbReference>
<dbReference type="SUPFAM" id="SSF103473">
    <property type="entry name" value="MFS general substrate transporter"/>
    <property type="match status" value="1"/>
</dbReference>